<feature type="domain" description="PBP" evidence="8">
    <location>
        <begin position="49"/>
        <end position="333"/>
    </location>
</feature>
<accession>A0A318QHZ8</accession>
<dbReference type="Pfam" id="PF12849">
    <property type="entry name" value="PBP_like_2"/>
    <property type="match status" value="1"/>
</dbReference>
<evidence type="ECO:0000256" key="3">
    <source>
        <dbReference type="ARBA" id="ARBA00011529"/>
    </source>
</evidence>
<dbReference type="GO" id="GO:0035435">
    <property type="term" value="P:phosphate ion transmembrane transport"/>
    <property type="evidence" value="ECO:0007669"/>
    <property type="project" value="InterPro"/>
</dbReference>
<comment type="similarity">
    <text evidence="2 7">Belongs to the PstS family.</text>
</comment>
<dbReference type="AlphaFoldDB" id="A0A318QHZ8"/>
<evidence type="ECO:0000259" key="8">
    <source>
        <dbReference type="Pfam" id="PF12849"/>
    </source>
</evidence>
<protein>
    <recommendedName>
        <fullName evidence="4 7">Phosphate-binding protein PstS</fullName>
    </recommendedName>
</protein>
<evidence type="ECO:0000313" key="9">
    <source>
        <dbReference type="EMBL" id="PYD77131.1"/>
    </source>
</evidence>
<comment type="subunit">
    <text evidence="3 7">The complex is composed of two ATP-binding proteins (PstB), two transmembrane proteins (PstC and PstA) and a solute-binding protein (PstS).</text>
</comment>
<evidence type="ECO:0000256" key="4">
    <source>
        <dbReference type="ARBA" id="ARBA00021889"/>
    </source>
</evidence>
<name>A0A318QHZ8_9PROT</name>
<evidence type="ECO:0000256" key="1">
    <source>
        <dbReference type="ARBA" id="ARBA00002841"/>
    </source>
</evidence>
<keyword evidence="5 7" id="KW-0813">Transport</keyword>
<dbReference type="GO" id="GO:0043190">
    <property type="term" value="C:ATP-binding cassette (ABC) transporter complex"/>
    <property type="evidence" value="ECO:0007669"/>
    <property type="project" value="InterPro"/>
</dbReference>
<evidence type="ECO:0000313" key="10">
    <source>
        <dbReference type="Proteomes" id="UP000247609"/>
    </source>
</evidence>
<comment type="caution">
    <text evidence="9">The sequence shown here is derived from an EMBL/GenBank/DDBJ whole genome shotgun (WGS) entry which is preliminary data.</text>
</comment>
<evidence type="ECO:0000256" key="5">
    <source>
        <dbReference type="ARBA" id="ARBA00022448"/>
    </source>
</evidence>
<dbReference type="Gene3D" id="3.40.190.10">
    <property type="entry name" value="Periplasmic binding protein-like II"/>
    <property type="match status" value="2"/>
</dbReference>
<organism evidence="9 10">
    <name type="scientific">Novacetimonas pomaceti</name>
    <dbReference type="NCBI Taxonomy" id="2021998"/>
    <lineage>
        <taxon>Bacteria</taxon>
        <taxon>Pseudomonadati</taxon>
        <taxon>Pseudomonadota</taxon>
        <taxon>Alphaproteobacteria</taxon>
        <taxon>Acetobacterales</taxon>
        <taxon>Acetobacteraceae</taxon>
        <taxon>Novacetimonas</taxon>
    </lineage>
</organism>
<keyword evidence="6 7" id="KW-0592">Phosphate transport</keyword>
<dbReference type="SUPFAM" id="SSF53850">
    <property type="entry name" value="Periplasmic binding protein-like II"/>
    <property type="match status" value="1"/>
</dbReference>
<dbReference type="Proteomes" id="UP000247609">
    <property type="component" value="Unassembled WGS sequence"/>
</dbReference>
<proteinExistence type="inferred from homology"/>
<dbReference type="PANTHER" id="PTHR42996">
    <property type="entry name" value="PHOSPHATE-BINDING PROTEIN PSTS"/>
    <property type="match status" value="1"/>
</dbReference>
<sequence>MRICVAECRNATGRVSRRACVRENIQLRAIQGWIGTGLAITLVAHGGMARATEITGAGSSFGAPIYGAWGEDAARDLGVTLNYQTIGSGAGQNQVRARTVDFGASDAPMSATALEAAHLAQFPTVMGAIVPVVNLPGVADGRLHLTGALLAQIYGGEITSWNDARIAAVNPGLALPDIPVAPVRRADGSGTTFVFTSYLSLSWPAWKAQEGAGTSIQWPVGEGARGNDGIAAAVRNTEGSIGYLEYAYAVGNHMAMVEMRNSHGEDVAASSDSFEAAARSAKWDAGIARHVDVLDAAGQGAWPIMAATYVLIPTDPTDRVRGRAVRDFFAWAFARGDETARRLQYVPLPEEVKTGIVGFLKQE</sequence>
<dbReference type="InterPro" id="IPR024370">
    <property type="entry name" value="PBP_domain"/>
</dbReference>
<dbReference type="PANTHER" id="PTHR42996:SF1">
    <property type="entry name" value="PHOSPHATE-BINDING PROTEIN PSTS"/>
    <property type="match status" value="1"/>
</dbReference>
<dbReference type="CDD" id="cd13565">
    <property type="entry name" value="PBP2_PstS"/>
    <property type="match status" value="1"/>
</dbReference>
<reference evidence="9 10" key="1">
    <citation type="submission" date="2017-07" db="EMBL/GenBank/DDBJ databases">
        <title>A draft genome sequence of Komagataeibacter sp. T5K1.</title>
        <authorList>
            <person name="Skraban J."/>
            <person name="Cleenwerck I."/>
            <person name="Vandamme P."/>
            <person name="Trcek J."/>
        </authorList>
    </citation>
    <scope>NUCLEOTIDE SEQUENCE [LARGE SCALE GENOMIC DNA]</scope>
    <source>
        <strain evidence="9 10">T5K1</strain>
    </source>
</reference>
<evidence type="ECO:0000256" key="7">
    <source>
        <dbReference type="PIRNR" id="PIRNR002756"/>
    </source>
</evidence>
<dbReference type="EMBL" id="NOXG01000001">
    <property type="protein sequence ID" value="PYD77131.1"/>
    <property type="molecule type" value="Genomic_DNA"/>
</dbReference>
<evidence type="ECO:0000256" key="2">
    <source>
        <dbReference type="ARBA" id="ARBA00008725"/>
    </source>
</evidence>
<dbReference type="InterPro" id="IPR005673">
    <property type="entry name" value="ABC_phos-bd_PstS"/>
</dbReference>
<comment type="function">
    <text evidence="1 7">Part of the ABC transporter complex PstSACB involved in phosphate import.</text>
</comment>
<gene>
    <name evidence="9" type="primary">pstS</name>
    <name evidence="9" type="ORF">CFR71_02075</name>
</gene>
<dbReference type="NCBIfam" id="TIGR00975">
    <property type="entry name" value="3a0107s03"/>
    <property type="match status" value="1"/>
</dbReference>
<dbReference type="GO" id="GO:0042301">
    <property type="term" value="F:phosphate ion binding"/>
    <property type="evidence" value="ECO:0007669"/>
    <property type="project" value="InterPro"/>
</dbReference>
<evidence type="ECO:0000256" key="6">
    <source>
        <dbReference type="ARBA" id="ARBA00022592"/>
    </source>
</evidence>
<dbReference type="PIRSF" id="PIRSF002756">
    <property type="entry name" value="PstS"/>
    <property type="match status" value="1"/>
</dbReference>
<dbReference type="InterPro" id="IPR050962">
    <property type="entry name" value="Phosphate-bind_PstS"/>
</dbReference>